<dbReference type="InterPro" id="IPR050491">
    <property type="entry name" value="AmpC-like"/>
</dbReference>
<sequence>MPFSDHNPPIFTQWQNQLDRFCKREKLPGVILSLHQEKQEPLVWAGASGVLSPEQPYFISSVAKLHLMALLVKLKVRGKVELDDAMVHILPEKEYSELSTFGEQDHTPEITLKHLLSHLSGLPDYMEYPFQGGKNLREELLAGNDQSWTFKELIKAVRKLKPLFRPGESKKAHYADTNYQLLGKVIERVTGKSLGLALEEFQNQPLGLSETYVYTDLYDRTPAPFYHAGRKLHLPRAMTSFGPAGGIVSTARDSMRFLKALFHGQLFPLSELEAIQKWIPMGPSLSYGLGIVRYEKTRYGFTGGKLPEIIGHTGISGAFAFYVPKLHLILTGTVSQSDDPMLPYKLAHKFIQTL</sequence>
<dbReference type="RefSeq" id="WP_163382785.1">
    <property type="nucleotide sequence ID" value="NZ_JAUFQS010000047.1"/>
</dbReference>
<dbReference type="PANTHER" id="PTHR46825:SF7">
    <property type="entry name" value="D-ALANYL-D-ALANINE CARBOXYPEPTIDASE"/>
    <property type="match status" value="1"/>
</dbReference>
<gene>
    <name evidence="2" type="ORF">QWZ15_23260</name>
</gene>
<accession>A0ABT8CD79</accession>
<protein>
    <submittedName>
        <fullName evidence="2">Serine hydrolase domain-containing protein</fullName>
        <ecNumber evidence="2">3.1.1.103</ecNumber>
    </submittedName>
</protein>
<dbReference type="Gene3D" id="3.40.710.10">
    <property type="entry name" value="DD-peptidase/beta-lactamase superfamily"/>
    <property type="match status" value="1"/>
</dbReference>
<comment type="caution">
    <text evidence="2">The sequence shown here is derived from an EMBL/GenBank/DDBJ whole genome shotgun (WGS) entry which is preliminary data.</text>
</comment>
<dbReference type="EC" id="3.1.1.103" evidence="2"/>
<dbReference type="PANTHER" id="PTHR46825">
    <property type="entry name" value="D-ALANYL-D-ALANINE-CARBOXYPEPTIDASE/ENDOPEPTIDASE AMPH"/>
    <property type="match status" value="1"/>
</dbReference>
<keyword evidence="2" id="KW-0378">Hydrolase</keyword>
<dbReference type="InterPro" id="IPR012338">
    <property type="entry name" value="Beta-lactam/transpept-like"/>
</dbReference>
<dbReference type="SUPFAM" id="SSF56601">
    <property type="entry name" value="beta-lactamase/transpeptidase-like"/>
    <property type="match status" value="1"/>
</dbReference>
<evidence type="ECO:0000259" key="1">
    <source>
        <dbReference type="Pfam" id="PF00144"/>
    </source>
</evidence>
<dbReference type="GO" id="GO:0016787">
    <property type="term" value="F:hydrolase activity"/>
    <property type="evidence" value="ECO:0007669"/>
    <property type="project" value="UniProtKB-KW"/>
</dbReference>
<dbReference type="InterPro" id="IPR001466">
    <property type="entry name" value="Beta-lactam-related"/>
</dbReference>
<evidence type="ECO:0000313" key="3">
    <source>
        <dbReference type="Proteomes" id="UP001236663"/>
    </source>
</evidence>
<evidence type="ECO:0000313" key="2">
    <source>
        <dbReference type="EMBL" id="MDN3690760.1"/>
    </source>
</evidence>
<organism evidence="2 3">
    <name type="scientific">Cyclobacterium jeungdonense</name>
    <dbReference type="NCBI Taxonomy" id="708087"/>
    <lineage>
        <taxon>Bacteria</taxon>
        <taxon>Pseudomonadati</taxon>
        <taxon>Bacteroidota</taxon>
        <taxon>Cytophagia</taxon>
        <taxon>Cytophagales</taxon>
        <taxon>Cyclobacteriaceae</taxon>
        <taxon>Cyclobacterium</taxon>
    </lineage>
</organism>
<feature type="domain" description="Beta-lactamase-related" evidence="1">
    <location>
        <begin position="51"/>
        <end position="338"/>
    </location>
</feature>
<name>A0ABT8CD79_9BACT</name>
<proteinExistence type="predicted"/>
<dbReference type="EMBL" id="JAUFQS010000047">
    <property type="protein sequence ID" value="MDN3690760.1"/>
    <property type="molecule type" value="Genomic_DNA"/>
</dbReference>
<dbReference type="Proteomes" id="UP001236663">
    <property type="component" value="Unassembled WGS sequence"/>
</dbReference>
<dbReference type="Pfam" id="PF00144">
    <property type="entry name" value="Beta-lactamase"/>
    <property type="match status" value="1"/>
</dbReference>
<keyword evidence="3" id="KW-1185">Reference proteome</keyword>
<reference evidence="3" key="1">
    <citation type="journal article" date="2019" name="Int. J. Syst. Evol. Microbiol.">
        <title>The Global Catalogue of Microorganisms (GCM) 10K type strain sequencing project: providing services to taxonomists for standard genome sequencing and annotation.</title>
        <authorList>
            <consortium name="The Broad Institute Genomics Platform"/>
            <consortium name="The Broad Institute Genome Sequencing Center for Infectious Disease"/>
            <person name="Wu L."/>
            <person name="Ma J."/>
        </authorList>
    </citation>
    <scope>NUCLEOTIDE SEQUENCE [LARGE SCALE GENOMIC DNA]</scope>
    <source>
        <strain evidence="3">CECT 7706</strain>
    </source>
</reference>